<dbReference type="InterPro" id="IPR015806">
    <property type="entry name" value="Pyrv_Knase_insert_dom_sf"/>
</dbReference>
<evidence type="ECO:0000256" key="15">
    <source>
        <dbReference type="NCBIfam" id="TIGR01064"/>
    </source>
</evidence>
<evidence type="ECO:0000256" key="5">
    <source>
        <dbReference type="ARBA" id="ARBA00012142"/>
    </source>
</evidence>
<evidence type="ECO:0000313" key="20">
    <source>
        <dbReference type="Proteomes" id="UP000193396"/>
    </source>
</evidence>
<accession>A0A1Y2LC05</accession>
<organism evidence="19 20">
    <name type="scientific">Thalassospira alkalitolerans</name>
    <dbReference type="NCBI Taxonomy" id="1293890"/>
    <lineage>
        <taxon>Bacteria</taxon>
        <taxon>Pseudomonadati</taxon>
        <taxon>Pseudomonadota</taxon>
        <taxon>Alphaproteobacteria</taxon>
        <taxon>Rhodospirillales</taxon>
        <taxon>Thalassospiraceae</taxon>
        <taxon>Thalassospira</taxon>
    </lineage>
</organism>
<comment type="cofactor">
    <cofactor evidence="1">
        <name>Mg(2+)</name>
        <dbReference type="ChEBI" id="CHEBI:18420"/>
    </cofactor>
</comment>
<comment type="cofactor">
    <cofactor evidence="2">
        <name>K(+)</name>
        <dbReference type="ChEBI" id="CHEBI:29103"/>
    </cofactor>
</comment>
<keyword evidence="14 19" id="KW-0670">Pyruvate</keyword>
<dbReference type="FunFam" id="3.20.20.60:FF:000025">
    <property type="entry name" value="Pyruvate kinase"/>
    <property type="match status" value="1"/>
</dbReference>
<protein>
    <recommendedName>
        <fullName evidence="6 15">Pyruvate kinase</fullName>
        <ecNumber evidence="5 15">2.7.1.40</ecNumber>
    </recommendedName>
</protein>
<keyword evidence="12 16" id="KW-0460">Magnesium</keyword>
<dbReference type="SUPFAM" id="SSF51621">
    <property type="entry name" value="Phosphoenolpyruvate/pyruvate domain"/>
    <property type="match status" value="1"/>
</dbReference>
<evidence type="ECO:0000259" key="17">
    <source>
        <dbReference type="Pfam" id="PF00224"/>
    </source>
</evidence>
<comment type="similarity">
    <text evidence="4 16">Belongs to the pyruvate kinase family.</text>
</comment>
<evidence type="ECO:0000256" key="9">
    <source>
        <dbReference type="ARBA" id="ARBA00022741"/>
    </source>
</evidence>
<dbReference type="InterPro" id="IPR015793">
    <property type="entry name" value="Pyrv_Knase_brl"/>
</dbReference>
<evidence type="ECO:0000256" key="4">
    <source>
        <dbReference type="ARBA" id="ARBA00008663"/>
    </source>
</evidence>
<keyword evidence="7 16" id="KW-0808">Transferase</keyword>
<evidence type="ECO:0000259" key="18">
    <source>
        <dbReference type="Pfam" id="PF02887"/>
    </source>
</evidence>
<dbReference type="SUPFAM" id="SSF50800">
    <property type="entry name" value="PK beta-barrel domain-like"/>
    <property type="match status" value="1"/>
</dbReference>
<dbReference type="OrthoDB" id="9812123at2"/>
<dbReference type="NCBIfam" id="TIGR01064">
    <property type="entry name" value="pyruv_kin"/>
    <property type="match status" value="1"/>
</dbReference>
<dbReference type="STRING" id="1293890.TALK_08710"/>
<comment type="pathway">
    <text evidence="3 16">Carbohydrate degradation; glycolysis; pyruvate from D-glyceraldehyde 3-phosphate: step 5/5.</text>
</comment>
<dbReference type="Pfam" id="PF02887">
    <property type="entry name" value="PK_C"/>
    <property type="match status" value="1"/>
</dbReference>
<evidence type="ECO:0000256" key="1">
    <source>
        <dbReference type="ARBA" id="ARBA00001946"/>
    </source>
</evidence>
<evidence type="ECO:0000256" key="7">
    <source>
        <dbReference type="ARBA" id="ARBA00022679"/>
    </source>
</evidence>
<dbReference type="GO" id="GO:0030955">
    <property type="term" value="F:potassium ion binding"/>
    <property type="evidence" value="ECO:0007669"/>
    <property type="project" value="UniProtKB-UniRule"/>
</dbReference>
<keyword evidence="13 16" id="KW-0324">Glycolysis</keyword>
<dbReference type="Gene3D" id="3.40.1380.20">
    <property type="entry name" value="Pyruvate kinase, C-terminal domain"/>
    <property type="match status" value="1"/>
</dbReference>
<dbReference type="Gene3D" id="2.40.33.10">
    <property type="entry name" value="PK beta-barrel domain-like"/>
    <property type="match status" value="1"/>
</dbReference>
<dbReference type="SUPFAM" id="SSF52935">
    <property type="entry name" value="PK C-terminal domain-like"/>
    <property type="match status" value="1"/>
</dbReference>
<dbReference type="GO" id="GO:0000287">
    <property type="term" value="F:magnesium ion binding"/>
    <property type="evidence" value="ECO:0007669"/>
    <property type="project" value="UniProtKB-UniRule"/>
</dbReference>
<dbReference type="EC" id="2.7.1.40" evidence="5 15"/>
<feature type="domain" description="Pyruvate kinase barrel" evidence="17">
    <location>
        <begin position="5"/>
        <end position="322"/>
    </location>
</feature>
<dbReference type="InterPro" id="IPR036918">
    <property type="entry name" value="Pyrv_Knase_C_sf"/>
</dbReference>
<keyword evidence="11" id="KW-0067">ATP-binding</keyword>
<evidence type="ECO:0000313" key="19">
    <source>
        <dbReference type="EMBL" id="OSQ48346.1"/>
    </source>
</evidence>
<comment type="catalytic activity">
    <reaction evidence="16">
        <text>pyruvate + ATP = phosphoenolpyruvate + ADP + H(+)</text>
        <dbReference type="Rhea" id="RHEA:18157"/>
        <dbReference type="ChEBI" id="CHEBI:15361"/>
        <dbReference type="ChEBI" id="CHEBI:15378"/>
        <dbReference type="ChEBI" id="CHEBI:30616"/>
        <dbReference type="ChEBI" id="CHEBI:58702"/>
        <dbReference type="ChEBI" id="CHEBI:456216"/>
        <dbReference type="EC" id="2.7.1.40"/>
    </reaction>
</comment>
<evidence type="ECO:0000256" key="10">
    <source>
        <dbReference type="ARBA" id="ARBA00022777"/>
    </source>
</evidence>
<dbReference type="GO" id="GO:0016301">
    <property type="term" value="F:kinase activity"/>
    <property type="evidence" value="ECO:0007669"/>
    <property type="project" value="UniProtKB-KW"/>
</dbReference>
<name>A0A1Y2LC05_9PROT</name>
<keyword evidence="10 16" id="KW-0418">Kinase</keyword>
<dbReference type="NCBIfam" id="NF004491">
    <property type="entry name" value="PRK05826.1"/>
    <property type="match status" value="1"/>
</dbReference>
<evidence type="ECO:0000256" key="11">
    <source>
        <dbReference type="ARBA" id="ARBA00022840"/>
    </source>
</evidence>
<dbReference type="PRINTS" id="PR01050">
    <property type="entry name" value="PYRUVTKNASE"/>
</dbReference>
<dbReference type="PANTHER" id="PTHR11817">
    <property type="entry name" value="PYRUVATE KINASE"/>
    <property type="match status" value="1"/>
</dbReference>
<dbReference type="FunFam" id="2.40.33.10:FF:000001">
    <property type="entry name" value="Pyruvate kinase"/>
    <property type="match status" value="1"/>
</dbReference>
<dbReference type="GO" id="GO:0005524">
    <property type="term" value="F:ATP binding"/>
    <property type="evidence" value="ECO:0007669"/>
    <property type="project" value="UniProtKB-KW"/>
</dbReference>
<dbReference type="RefSeq" id="WP_085617913.1">
    <property type="nucleotide sequence ID" value="NZ_CAXBPE010000020.1"/>
</dbReference>
<dbReference type="InterPro" id="IPR001697">
    <property type="entry name" value="Pyr_Knase"/>
</dbReference>
<proteinExistence type="inferred from homology"/>
<evidence type="ECO:0000256" key="2">
    <source>
        <dbReference type="ARBA" id="ARBA00001958"/>
    </source>
</evidence>
<dbReference type="InterPro" id="IPR015813">
    <property type="entry name" value="Pyrv/PenolPyrv_kinase-like_dom"/>
</dbReference>
<evidence type="ECO:0000256" key="16">
    <source>
        <dbReference type="RuleBase" id="RU000504"/>
    </source>
</evidence>
<feature type="domain" description="Pyruvate kinase C-terminal" evidence="18">
    <location>
        <begin position="355"/>
        <end position="467"/>
    </location>
</feature>
<evidence type="ECO:0000256" key="8">
    <source>
        <dbReference type="ARBA" id="ARBA00022723"/>
    </source>
</evidence>
<dbReference type="NCBIfam" id="NF004978">
    <property type="entry name" value="PRK06354.1"/>
    <property type="match status" value="1"/>
</dbReference>
<dbReference type="InterPro" id="IPR015795">
    <property type="entry name" value="Pyrv_Knase_C"/>
</dbReference>
<evidence type="ECO:0000256" key="12">
    <source>
        <dbReference type="ARBA" id="ARBA00022842"/>
    </source>
</evidence>
<evidence type="ECO:0000256" key="6">
    <source>
        <dbReference type="ARBA" id="ARBA00018587"/>
    </source>
</evidence>
<gene>
    <name evidence="19" type="ORF">TALK_08710</name>
</gene>
<keyword evidence="20" id="KW-1185">Reference proteome</keyword>
<evidence type="ECO:0000256" key="3">
    <source>
        <dbReference type="ARBA" id="ARBA00004997"/>
    </source>
</evidence>
<comment type="caution">
    <text evidence="19">The sequence shown here is derived from an EMBL/GenBank/DDBJ whole genome shotgun (WGS) entry which is preliminary data.</text>
</comment>
<evidence type="ECO:0000256" key="13">
    <source>
        <dbReference type="ARBA" id="ARBA00023152"/>
    </source>
</evidence>
<dbReference type="InterPro" id="IPR018209">
    <property type="entry name" value="Pyrv_Knase_AS"/>
</dbReference>
<keyword evidence="8" id="KW-0479">Metal-binding</keyword>
<dbReference type="GO" id="GO:0004743">
    <property type="term" value="F:pyruvate kinase activity"/>
    <property type="evidence" value="ECO:0007669"/>
    <property type="project" value="UniProtKB-UniRule"/>
</dbReference>
<dbReference type="InterPro" id="IPR011037">
    <property type="entry name" value="Pyrv_Knase-like_insert_dom_sf"/>
</dbReference>
<dbReference type="InterPro" id="IPR040442">
    <property type="entry name" value="Pyrv_kinase-like_dom_sf"/>
</dbReference>
<dbReference type="UniPathway" id="UPA00109">
    <property type="reaction ID" value="UER00188"/>
</dbReference>
<dbReference type="EMBL" id="JFKB01000005">
    <property type="protein sequence ID" value="OSQ48346.1"/>
    <property type="molecule type" value="Genomic_DNA"/>
</dbReference>
<dbReference type="Gene3D" id="3.20.20.60">
    <property type="entry name" value="Phosphoenolpyruvate-binding domains"/>
    <property type="match status" value="1"/>
</dbReference>
<evidence type="ECO:0000256" key="14">
    <source>
        <dbReference type="ARBA" id="ARBA00023317"/>
    </source>
</evidence>
<reference evidence="19 20" key="1">
    <citation type="submission" date="2014-03" db="EMBL/GenBank/DDBJ databases">
        <title>The draft genome sequence of Thalassospira alkalitolerans JCM 18968.</title>
        <authorList>
            <person name="Lai Q."/>
            <person name="Shao Z."/>
        </authorList>
    </citation>
    <scope>NUCLEOTIDE SEQUENCE [LARGE SCALE GENOMIC DNA]</scope>
    <source>
        <strain evidence="19 20">JCM 18968</strain>
    </source>
</reference>
<sequence length="474" mass="51465">MRRQRKAKIIATLGPASSHPDTLETIVRAGVDVFRLNFSHGEHAEHQARFETIREVEAKLGRPIGVLMDLQGPKIRCGTFADEKIELEAGAKFHFDMDKTPGDTNRVSLPHPEVFAALKPGANLLLDDGKLRMRVDKCDAKSAECTVITGGPLSNRKGVNLPDVMLPMSPLTDKDRVDLDYGLEMGVDFVALSFVQRPEDVAEARKIINGRAAIVSKLEKPQAIEHLDEIVALSDIIMVARGDLGVECPPEDVPILQKRIIRACREAGKPVIVATQMLDSMVTNPAPTRAEASDVATAIYDGADAVMLSAESAVGKYPIETVSIMDRIMVRVEQDDLYYRMRDANRPDPEHNSPDAISAAARQVAGTIGAKAVVTYTTSGSTSLRAARERPEVPILGLTPKIQTARRMTLCWGVHAVFTRDATNFAEMVGIACEVAKREEFAATGDSLVITAGVPFGTPGATNILRIAWLTAKD</sequence>
<dbReference type="NCBIfam" id="NF004886">
    <property type="entry name" value="PRK06247.1"/>
    <property type="match status" value="1"/>
</dbReference>
<dbReference type="Pfam" id="PF00224">
    <property type="entry name" value="PK"/>
    <property type="match status" value="1"/>
</dbReference>
<dbReference type="AlphaFoldDB" id="A0A1Y2LC05"/>
<dbReference type="PROSITE" id="PS00110">
    <property type="entry name" value="PYRUVATE_KINASE"/>
    <property type="match status" value="1"/>
</dbReference>
<dbReference type="Proteomes" id="UP000193396">
    <property type="component" value="Unassembled WGS sequence"/>
</dbReference>
<keyword evidence="9" id="KW-0547">Nucleotide-binding</keyword>